<keyword evidence="2" id="KW-1185">Reference proteome</keyword>
<accession>A0ACC2VR62</accession>
<dbReference type="Proteomes" id="UP001227268">
    <property type="component" value="Unassembled WGS sequence"/>
</dbReference>
<organism evidence="1 2">
    <name type="scientific">Naganishia friedmannii</name>
    <dbReference type="NCBI Taxonomy" id="89922"/>
    <lineage>
        <taxon>Eukaryota</taxon>
        <taxon>Fungi</taxon>
        <taxon>Dikarya</taxon>
        <taxon>Basidiomycota</taxon>
        <taxon>Agaricomycotina</taxon>
        <taxon>Tremellomycetes</taxon>
        <taxon>Filobasidiales</taxon>
        <taxon>Filobasidiaceae</taxon>
        <taxon>Naganishia</taxon>
    </lineage>
</organism>
<protein>
    <submittedName>
        <fullName evidence="1">Uncharacterized protein</fullName>
    </submittedName>
</protein>
<evidence type="ECO:0000313" key="1">
    <source>
        <dbReference type="EMBL" id="KAJ9101236.1"/>
    </source>
</evidence>
<sequence length="846" mass="92945">MSDPAPPPPPDPRSPRTSPSNTTPATANDAQSPPAAPPPPPIFLDGMPMTTQAAQYQRASSFQSLLMLTFFFFFFSGGGSGGSLGDISGENDAKAAELARVSSAVENYKLYLNGSSSTNYTAPPPLTPPFSHLLPPDLLSPSELPDSRHYHPGQHAQPARERESLLFYSNVTGFYRKGQVSVLNLTNPNYPVWSAAEAEPRTGKEKHRQGVLENLDKFWHHLLPASQHGSNNHTTQQPLPHIAAFVNTTAFNYTLGSEKRGTWEWAKVVGWEISIKEREIVERDEEGAIIVRGGEKDGKKEEEKEKETQARPLVVGGNGNRNGTYSDWAWVHSSLTWYTANRENSLTYDLTGVHHLPRGEFVFWGVPEDQPLDIRHIPALYANQTLRNTTGQIVLFDMLRQLKRARDSLGVIGGGGAGGVEDDDEGYTKEMLEVYEAELADPSGIPIVPPTSAGGLRMRMEGVAVFDGCGVAFGLHDGEGMRSGGNQSDMEATRTPSGLAKISFWSIGMMVASDSWMFSAHAVVAIMSDNNVSLPMLIPAFFSLCTAMIFGPRFGVMIHRVQAPENAVPEPTPTAPRNTGGQTGDSAQNTTPTPAPTAPSFSIMNVLRADMQRYPNLRWIVPAVIILFLLFSGIVPRATPIFLCALYSFWVPQIWRNARRGNRKALQWRFVIGQSLARLALPLYAFACPDNVFFLENNKWVWMLALWQILQIAMLYAQERFGPAFFLPARFAPPDAYDYHQPLPMPDSEAPEQDFGNCSICMEPIMVSQIPSASGDHKHAHSGETSTPLAAAASGVGTVGTRVMNINLRRTYALAPCHHLFHTECLSQWLAIKNTCPLCKRGLPPL</sequence>
<name>A0ACC2VR62_9TREE</name>
<reference evidence="1" key="1">
    <citation type="submission" date="2023-04" db="EMBL/GenBank/DDBJ databases">
        <title>Draft Genome sequencing of Naganishia species isolated from polar environments using Oxford Nanopore Technology.</title>
        <authorList>
            <person name="Leo P."/>
            <person name="Venkateswaran K."/>
        </authorList>
    </citation>
    <scope>NUCLEOTIDE SEQUENCE</scope>
    <source>
        <strain evidence="1">MNA-CCFEE 5423</strain>
    </source>
</reference>
<evidence type="ECO:0000313" key="2">
    <source>
        <dbReference type="Proteomes" id="UP001227268"/>
    </source>
</evidence>
<dbReference type="EMBL" id="JASBWT010000010">
    <property type="protein sequence ID" value="KAJ9101236.1"/>
    <property type="molecule type" value="Genomic_DNA"/>
</dbReference>
<gene>
    <name evidence="1" type="ORF">QFC21_003455</name>
</gene>
<comment type="caution">
    <text evidence="1">The sequence shown here is derived from an EMBL/GenBank/DDBJ whole genome shotgun (WGS) entry which is preliminary data.</text>
</comment>
<proteinExistence type="predicted"/>